<evidence type="ECO:0000256" key="1">
    <source>
        <dbReference type="ARBA" id="ARBA00004651"/>
    </source>
</evidence>
<accession>A0A9W7NJV9</accession>
<name>A0A9W7NJV9_9PROT</name>
<comment type="similarity">
    <text evidence="6">Belongs to the ABC-4 integral membrane protein family.</text>
</comment>
<gene>
    <name evidence="10" type="ORF">DS843_12925</name>
</gene>
<feature type="transmembrane region" description="Helical" evidence="7">
    <location>
        <begin position="21"/>
        <end position="40"/>
    </location>
</feature>
<evidence type="ECO:0000256" key="4">
    <source>
        <dbReference type="ARBA" id="ARBA00022989"/>
    </source>
</evidence>
<dbReference type="PANTHER" id="PTHR30572">
    <property type="entry name" value="MEMBRANE COMPONENT OF TRANSPORTER-RELATED"/>
    <property type="match status" value="1"/>
</dbReference>
<feature type="transmembrane region" description="Helical" evidence="7">
    <location>
        <begin position="365"/>
        <end position="384"/>
    </location>
</feature>
<feature type="transmembrane region" description="Helical" evidence="7">
    <location>
        <begin position="334"/>
        <end position="358"/>
    </location>
</feature>
<dbReference type="Pfam" id="PF02687">
    <property type="entry name" value="FtsX"/>
    <property type="match status" value="1"/>
</dbReference>
<sequence>MLVEAVKLALQAIRRNALRSFLTVLGIIIGVGAVIGMVTIGNGTTARITADLAKLGTNLLFVLPGQVGPGRASSDAKPFNSRDIEAMRAQLAGVQAVAPVAQKSVPVIYGTENRNTVVTGTDSGYFVVQNWALARGRGFFEGEERAGRAACIIGQTVREKLFGRADPVGETIRIHNVSCEVIGLLEAKGQSSFGTDLDDTVLMPLRAFQRRIAGNMDIARVYVSARNGVDTAKVQTGIERLLRERRNITPGKEDDFSVRDMKQVVQATAGATAVLTGLLGAVAAVSLLVGGIGIMNIMLVSVTERTREIGIRLAIGALEGQVLMQFLVEAVVLSLFGGIFGIALGLGLAVVATAALNVPFIVDPFITLVAFGFSAVVGIVFGYIPAHRAAHLDPIQALRHE</sequence>
<evidence type="ECO:0000256" key="7">
    <source>
        <dbReference type="SAM" id="Phobius"/>
    </source>
</evidence>
<evidence type="ECO:0000256" key="5">
    <source>
        <dbReference type="ARBA" id="ARBA00023136"/>
    </source>
</evidence>
<evidence type="ECO:0000259" key="8">
    <source>
        <dbReference type="Pfam" id="PF02687"/>
    </source>
</evidence>
<comment type="subcellular location">
    <subcellularLocation>
        <location evidence="1">Cell membrane</location>
        <topology evidence="1">Multi-pass membrane protein</topology>
    </subcellularLocation>
</comment>
<evidence type="ECO:0000313" key="10">
    <source>
        <dbReference type="EMBL" id="KAA0680733.1"/>
    </source>
</evidence>
<dbReference type="InterPro" id="IPR050250">
    <property type="entry name" value="Macrolide_Exporter_MacB"/>
</dbReference>
<evidence type="ECO:0000256" key="6">
    <source>
        <dbReference type="ARBA" id="ARBA00038076"/>
    </source>
</evidence>
<dbReference type="InterPro" id="IPR003838">
    <property type="entry name" value="ABC3_permease_C"/>
</dbReference>
<dbReference type="OrthoDB" id="9770036at2"/>
<keyword evidence="2" id="KW-1003">Cell membrane</keyword>
<dbReference type="Proteomes" id="UP000480854">
    <property type="component" value="Unassembled WGS sequence"/>
</dbReference>
<protein>
    <submittedName>
        <fullName evidence="10">ABC transporter permease</fullName>
    </submittedName>
</protein>
<evidence type="ECO:0000259" key="9">
    <source>
        <dbReference type="Pfam" id="PF12704"/>
    </source>
</evidence>
<dbReference type="GO" id="GO:0022857">
    <property type="term" value="F:transmembrane transporter activity"/>
    <property type="evidence" value="ECO:0007669"/>
    <property type="project" value="TreeGrafter"/>
</dbReference>
<feature type="transmembrane region" description="Helical" evidence="7">
    <location>
        <begin position="273"/>
        <end position="297"/>
    </location>
</feature>
<keyword evidence="11" id="KW-1185">Reference proteome</keyword>
<feature type="domain" description="ABC3 transporter permease C-terminal" evidence="8">
    <location>
        <begin position="281"/>
        <end position="394"/>
    </location>
</feature>
<dbReference type="EMBL" id="QOKW01000008">
    <property type="protein sequence ID" value="KAA0680733.1"/>
    <property type="molecule type" value="Genomic_DNA"/>
</dbReference>
<reference evidence="10 11" key="1">
    <citation type="submission" date="2018-07" db="EMBL/GenBank/DDBJ databases">
        <title>Genome sequence of Azospirillum sp. ATCC 49961.</title>
        <authorList>
            <person name="Sant'Anna F.H."/>
            <person name="Baldani J.I."/>
            <person name="Zilli J.E."/>
            <person name="Reis V.M."/>
            <person name="Hartmann A."/>
            <person name="Cruz L."/>
            <person name="de Souza E.M."/>
            <person name="de Oliveira Pedrosa F."/>
            <person name="Passaglia L.M.P."/>
        </authorList>
    </citation>
    <scope>NUCLEOTIDE SEQUENCE [LARGE SCALE GENOMIC DNA]</scope>
    <source>
        <strain evidence="10 11">ATCC 49961</strain>
    </source>
</reference>
<evidence type="ECO:0000256" key="2">
    <source>
        <dbReference type="ARBA" id="ARBA00022475"/>
    </source>
</evidence>
<dbReference type="PANTHER" id="PTHR30572:SF4">
    <property type="entry name" value="ABC TRANSPORTER PERMEASE YTRF"/>
    <property type="match status" value="1"/>
</dbReference>
<dbReference type="InterPro" id="IPR025857">
    <property type="entry name" value="MacB_PCD"/>
</dbReference>
<evidence type="ECO:0000313" key="11">
    <source>
        <dbReference type="Proteomes" id="UP000480854"/>
    </source>
</evidence>
<dbReference type="Pfam" id="PF12704">
    <property type="entry name" value="MacB_PCD"/>
    <property type="match status" value="1"/>
</dbReference>
<organism evidence="10 11">
    <name type="scientific">Roseomonas genomospecies 6</name>
    <dbReference type="NCBI Taxonomy" id="214106"/>
    <lineage>
        <taxon>Bacteria</taxon>
        <taxon>Pseudomonadati</taxon>
        <taxon>Pseudomonadota</taxon>
        <taxon>Alphaproteobacteria</taxon>
        <taxon>Acetobacterales</taxon>
        <taxon>Roseomonadaceae</taxon>
        <taxon>Roseomonas</taxon>
    </lineage>
</organism>
<proteinExistence type="inferred from homology"/>
<dbReference type="AlphaFoldDB" id="A0A9W7NJV9"/>
<dbReference type="GO" id="GO:0005886">
    <property type="term" value="C:plasma membrane"/>
    <property type="evidence" value="ECO:0007669"/>
    <property type="project" value="UniProtKB-SubCell"/>
</dbReference>
<keyword evidence="4 7" id="KW-1133">Transmembrane helix</keyword>
<evidence type="ECO:0000256" key="3">
    <source>
        <dbReference type="ARBA" id="ARBA00022692"/>
    </source>
</evidence>
<keyword evidence="3 7" id="KW-0812">Transmembrane</keyword>
<keyword evidence="5 7" id="KW-0472">Membrane</keyword>
<feature type="domain" description="MacB-like periplasmic core" evidence="9">
    <location>
        <begin position="20"/>
        <end position="240"/>
    </location>
</feature>
<comment type="caution">
    <text evidence="10">The sequence shown here is derived from an EMBL/GenBank/DDBJ whole genome shotgun (WGS) entry which is preliminary data.</text>
</comment>
<dbReference type="RefSeq" id="WP_149469307.1">
    <property type="nucleotide sequence ID" value="NZ_QOKW01000008.1"/>
</dbReference>